<proteinExistence type="predicted"/>
<accession>A0A397RTI1</accession>
<evidence type="ECO:0000313" key="3">
    <source>
        <dbReference type="Proteomes" id="UP000266506"/>
    </source>
</evidence>
<keyword evidence="1" id="KW-1133">Transmembrane helix</keyword>
<keyword evidence="3" id="KW-1185">Reference proteome</keyword>
<evidence type="ECO:0000256" key="1">
    <source>
        <dbReference type="SAM" id="Phobius"/>
    </source>
</evidence>
<keyword evidence="1" id="KW-0472">Membrane</keyword>
<dbReference type="OrthoDB" id="728034at2"/>
<dbReference type="Proteomes" id="UP000266506">
    <property type="component" value="Unassembled WGS sequence"/>
</dbReference>
<organism evidence="2 3">
    <name type="scientific">Anaeroplasma bactoclasticum</name>
    <dbReference type="NCBI Taxonomy" id="2088"/>
    <lineage>
        <taxon>Bacteria</taxon>
        <taxon>Bacillati</taxon>
        <taxon>Mycoplasmatota</taxon>
        <taxon>Mollicutes</taxon>
        <taxon>Anaeroplasmatales</taxon>
        <taxon>Anaeroplasmataceae</taxon>
        <taxon>Anaeroplasma</taxon>
    </lineage>
</organism>
<protein>
    <submittedName>
        <fullName evidence="2">Uncharacterized protein</fullName>
    </submittedName>
</protein>
<feature type="transmembrane region" description="Helical" evidence="1">
    <location>
        <begin position="7"/>
        <end position="29"/>
    </location>
</feature>
<dbReference type="RefSeq" id="WP_119016348.1">
    <property type="nucleotide sequence ID" value="NZ_QXEV01000012.1"/>
</dbReference>
<dbReference type="EMBL" id="QXEV01000012">
    <property type="protein sequence ID" value="RIA75729.1"/>
    <property type="molecule type" value="Genomic_DNA"/>
</dbReference>
<gene>
    <name evidence="2" type="ORF">EI71_01215</name>
</gene>
<name>A0A397RTI1_9MOLU</name>
<reference evidence="2 3" key="1">
    <citation type="submission" date="2018-08" db="EMBL/GenBank/DDBJ databases">
        <title>Genomic Encyclopedia of Archaeal and Bacterial Type Strains, Phase II (KMG-II): from individual species to whole genera.</title>
        <authorList>
            <person name="Goeker M."/>
        </authorList>
    </citation>
    <scope>NUCLEOTIDE SEQUENCE [LARGE SCALE GENOMIC DNA]</scope>
    <source>
        <strain evidence="2 3">ATCC 27112</strain>
    </source>
</reference>
<comment type="caution">
    <text evidence="2">The sequence shown here is derived from an EMBL/GenBank/DDBJ whole genome shotgun (WGS) entry which is preliminary data.</text>
</comment>
<dbReference type="AlphaFoldDB" id="A0A397RTI1"/>
<sequence length="832" mass="92010">MSKKLIVGILAGVAGFITFIGVVFMVLTLTGSISLLKNSITITSESYEKEYDGEGIDVNRYDVLGKLYEGDRVSIEFYDTSCNVGTYTTYFEAKILNKDDKDVTESYNITKNYGTVTITKRELTLRVKSEEEEYDGKELKATDYEIVEGKGSLAEGDILDVTLTGSIKEIGEAKASLVYAIYSMKNGEKINVTSNYKVLAEDGILTKSAIPLTIKSDGASYEYDGKYHSVDTYTTPKLKVSEDDTDSTHTEHLALGDTISYTSLTNEKNVGNYSNDYEVVILDSLGNDVTKNYAITMLYGEISILRRDIIVASENIEKEYDDETYVAQGNSNYTLDGTLADGDLLKVNFTQVATQAGSYDNTFYTAIYNAEGENVSNNYNAKNIFGTITIKPRLIEISTKSDDKVYDGTELKNTSDPEVSISTPLLIGHTLYAVFNGSIVNAGEIQNYCSITIKNAQGRDVTRNYQITLNLGTLTIYKRELTLRASSYSKAEDGNPIVSNSWYIVNGNMADYEYLDVTVTPEFPLSTVGTVRNILTYQIVNKDGQILTQAQNNYDIKVLNGILSIYEAQNKPVYLAPKDVYSKYVDDETTITPTEIIGFDYYASLGYSIEYVLTGTQTGIGTSVSSIIKDSIRIKDNSNVDVTAQFTIDDDHLFTGLLQIYEKEITIITPSLTEEYNGLAHSTILAPTISGADNLVIDYEVVGSQKNVGTSMNEIKINGVYDITDTEHLNNIMDHYYIHITLGTLKISQKAITVSTSSVTSSIQTESYISGAIDETTLDLCDNHHIEQSIVTLDYVGSKQNAITIIILDENGEDVTYNYDITYNYGTLSLTN</sequence>
<evidence type="ECO:0000313" key="2">
    <source>
        <dbReference type="EMBL" id="RIA75729.1"/>
    </source>
</evidence>
<keyword evidence="1" id="KW-0812">Transmembrane</keyword>
<dbReference type="InParanoid" id="A0A397RTI1"/>